<keyword evidence="2" id="KW-0614">Plasmid</keyword>
<dbReference type="EMBL" id="JN420336">
    <property type="protein sequence ID" value="AFB82957.1"/>
    <property type="molecule type" value="Genomic_DNA"/>
</dbReference>
<dbReference type="AlphaFoldDB" id="H6U1U5"/>
<feature type="region of interest" description="Disordered" evidence="1">
    <location>
        <begin position="1"/>
        <end position="52"/>
    </location>
</feature>
<protein>
    <submittedName>
        <fullName evidence="2">Uncharacterized protein</fullName>
    </submittedName>
</protein>
<reference evidence="2" key="1">
    <citation type="journal article" date="2012" name="J. Antimicrob. Chemother.">
        <title>Complete sequencing of an IncH plasmid carrying the blaNDM-1, blaCTX-M-15 and qnrB1 genes.</title>
        <authorList>
            <person name="Villa L."/>
            <person name="Poirel L."/>
            <person name="Nordmann P."/>
            <person name="Carta C."/>
            <person name="Carattoli A."/>
        </authorList>
    </citation>
    <scope>NUCLEOTIDE SEQUENCE</scope>
    <source>
        <strain evidence="2">TCKpnC</strain>
        <plasmid evidence="2">pNDM-MAR</plasmid>
    </source>
</reference>
<feature type="region of interest" description="Disordered" evidence="1">
    <location>
        <begin position="110"/>
        <end position="149"/>
    </location>
</feature>
<feature type="compositionally biased region" description="Gly residues" evidence="1">
    <location>
        <begin position="122"/>
        <end position="137"/>
    </location>
</feature>
<organism evidence="2">
    <name type="scientific">Klebsiella pneumoniae</name>
    <dbReference type="NCBI Taxonomy" id="573"/>
    <lineage>
        <taxon>Bacteria</taxon>
        <taxon>Pseudomonadati</taxon>
        <taxon>Pseudomonadota</taxon>
        <taxon>Gammaproteobacteria</taxon>
        <taxon>Enterobacterales</taxon>
        <taxon>Enterobacteriaceae</taxon>
        <taxon>Klebsiella/Raoultella group</taxon>
        <taxon>Klebsiella</taxon>
        <taxon>Klebsiella pneumoniae complex</taxon>
    </lineage>
</organism>
<name>H6U1U5_KLEPN</name>
<accession>H6U1U5</accession>
<sequence>MAQEAQSDGRAKAGDGRKTGGAAHRGNDAAERAGFASDARDESHVSLPSSVNGSAFEAGRIARVLGRLGQLLDVGLGIVEGDDGLALVETYVGLAHALNLGKRVLDSDRARGAGHARHGQRDGLGGGPHGGNNGSEGEGGKQFFHDELL</sequence>
<proteinExistence type="predicted"/>
<geneLocation type="plasmid" evidence="2">
    <name>pNDM-MAR</name>
</geneLocation>
<feature type="compositionally biased region" description="Basic and acidic residues" evidence="1">
    <location>
        <begin position="7"/>
        <end position="18"/>
    </location>
</feature>
<evidence type="ECO:0000313" key="2">
    <source>
        <dbReference type="EMBL" id="AFB82957.1"/>
    </source>
</evidence>
<evidence type="ECO:0000256" key="1">
    <source>
        <dbReference type="SAM" id="MobiDB-lite"/>
    </source>
</evidence>